<dbReference type="EMBL" id="UZAE01000238">
    <property type="protein sequence ID" value="VDN96615.1"/>
    <property type="molecule type" value="Genomic_DNA"/>
</dbReference>
<sequence length="163" mass="17826">MSLPLLLLVLSTSFLTIRADDDIDWSVGKICGIIFGGVSVGLVILACLACYRAWIRSKHDKMLSNFKDSTSRTQILGPPLPPPPPPQSESAFIYNPEYGPTFNTPDPFLIAPNSPNPIGINQISSYPPLSSYIKENPMIISQPYSCQAERTNVVMASEIAVEK</sequence>
<evidence type="ECO:0000313" key="5">
    <source>
        <dbReference type="WBParaSite" id="HNAJ_0000075601-mRNA-1"/>
    </source>
</evidence>
<protein>
    <submittedName>
        <fullName evidence="3 5">Uncharacterized protein</fullName>
    </submittedName>
</protein>
<evidence type="ECO:0000256" key="1">
    <source>
        <dbReference type="SAM" id="Phobius"/>
    </source>
</evidence>
<reference evidence="5" key="1">
    <citation type="submission" date="2017-02" db="UniProtKB">
        <authorList>
            <consortium name="WormBaseParasite"/>
        </authorList>
    </citation>
    <scope>IDENTIFICATION</scope>
</reference>
<feature type="transmembrane region" description="Helical" evidence="1">
    <location>
        <begin position="35"/>
        <end position="54"/>
    </location>
</feature>
<evidence type="ECO:0000313" key="4">
    <source>
        <dbReference type="Proteomes" id="UP000278807"/>
    </source>
</evidence>
<evidence type="ECO:0000256" key="2">
    <source>
        <dbReference type="SAM" id="SignalP"/>
    </source>
</evidence>
<dbReference type="AlphaFoldDB" id="A0A0R3T1K1"/>
<feature type="signal peptide" evidence="2">
    <location>
        <begin position="1"/>
        <end position="19"/>
    </location>
</feature>
<keyword evidence="1" id="KW-1133">Transmembrane helix</keyword>
<organism evidence="5">
    <name type="scientific">Rodentolepis nana</name>
    <name type="common">Dwarf tapeworm</name>
    <name type="synonym">Hymenolepis nana</name>
    <dbReference type="NCBI Taxonomy" id="102285"/>
    <lineage>
        <taxon>Eukaryota</taxon>
        <taxon>Metazoa</taxon>
        <taxon>Spiralia</taxon>
        <taxon>Lophotrochozoa</taxon>
        <taxon>Platyhelminthes</taxon>
        <taxon>Cestoda</taxon>
        <taxon>Eucestoda</taxon>
        <taxon>Cyclophyllidea</taxon>
        <taxon>Hymenolepididae</taxon>
        <taxon>Rodentolepis</taxon>
    </lineage>
</organism>
<reference evidence="3 4" key="2">
    <citation type="submission" date="2018-11" db="EMBL/GenBank/DDBJ databases">
        <authorList>
            <consortium name="Pathogen Informatics"/>
        </authorList>
    </citation>
    <scope>NUCLEOTIDE SEQUENCE [LARGE SCALE GENOMIC DNA]</scope>
</reference>
<dbReference type="WBParaSite" id="HNAJ_0000075601-mRNA-1">
    <property type="protein sequence ID" value="HNAJ_0000075601-mRNA-1"/>
    <property type="gene ID" value="HNAJ_0000075601"/>
</dbReference>
<keyword evidence="4" id="KW-1185">Reference proteome</keyword>
<gene>
    <name evidence="3" type="ORF">HNAJ_LOCUS756</name>
</gene>
<proteinExistence type="predicted"/>
<name>A0A0R3T1K1_RODNA</name>
<keyword evidence="2" id="KW-0732">Signal</keyword>
<keyword evidence="1" id="KW-0812">Transmembrane</keyword>
<keyword evidence="1" id="KW-0472">Membrane</keyword>
<dbReference type="Proteomes" id="UP000278807">
    <property type="component" value="Unassembled WGS sequence"/>
</dbReference>
<evidence type="ECO:0000313" key="3">
    <source>
        <dbReference type="EMBL" id="VDN96615.1"/>
    </source>
</evidence>
<feature type="chain" id="PRO_5043131608" evidence="2">
    <location>
        <begin position="20"/>
        <end position="163"/>
    </location>
</feature>
<accession>A0A0R3T1K1</accession>
<dbReference type="OrthoDB" id="10471279at2759"/>